<gene>
    <name evidence="1" type="primary">jg19395</name>
    <name evidence="1" type="ORF">PAEG_LOCUS10728</name>
</gene>
<dbReference type="EMBL" id="CAKXAJ010024901">
    <property type="protein sequence ID" value="CAH2232462.1"/>
    <property type="molecule type" value="Genomic_DNA"/>
</dbReference>
<dbReference type="AlphaFoldDB" id="A0A8S4R8B8"/>
<evidence type="ECO:0000313" key="1">
    <source>
        <dbReference type="EMBL" id="CAH2232462.1"/>
    </source>
</evidence>
<protein>
    <submittedName>
        <fullName evidence="1">Jg19395 protein</fullName>
    </submittedName>
</protein>
<reference evidence="1" key="1">
    <citation type="submission" date="2022-03" db="EMBL/GenBank/DDBJ databases">
        <authorList>
            <person name="Lindestad O."/>
        </authorList>
    </citation>
    <scope>NUCLEOTIDE SEQUENCE</scope>
</reference>
<sequence length="132" mass="14867">MQILLLFAEYSKLSLNFMTKVMSKIREAFEMWVCKLMHGISWTDVNAIGKEIILYFGHVMRNTKKICPIMTTLGRRVGHRRARLIAPASLLPDTNLFSLDNSKWLYRHLSVARASSVSQGAPRAGEDGNLGG</sequence>
<accession>A0A8S4R8B8</accession>
<name>A0A8S4R8B8_9NEOP</name>
<keyword evidence="2" id="KW-1185">Reference proteome</keyword>
<dbReference type="Proteomes" id="UP000838756">
    <property type="component" value="Unassembled WGS sequence"/>
</dbReference>
<evidence type="ECO:0000313" key="2">
    <source>
        <dbReference type="Proteomes" id="UP000838756"/>
    </source>
</evidence>
<proteinExistence type="predicted"/>
<comment type="caution">
    <text evidence="1">The sequence shown here is derived from an EMBL/GenBank/DDBJ whole genome shotgun (WGS) entry which is preliminary data.</text>
</comment>
<organism evidence="1 2">
    <name type="scientific">Pararge aegeria aegeria</name>
    <dbReference type="NCBI Taxonomy" id="348720"/>
    <lineage>
        <taxon>Eukaryota</taxon>
        <taxon>Metazoa</taxon>
        <taxon>Ecdysozoa</taxon>
        <taxon>Arthropoda</taxon>
        <taxon>Hexapoda</taxon>
        <taxon>Insecta</taxon>
        <taxon>Pterygota</taxon>
        <taxon>Neoptera</taxon>
        <taxon>Endopterygota</taxon>
        <taxon>Lepidoptera</taxon>
        <taxon>Glossata</taxon>
        <taxon>Ditrysia</taxon>
        <taxon>Papilionoidea</taxon>
        <taxon>Nymphalidae</taxon>
        <taxon>Satyrinae</taxon>
        <taxon>Satyrini</taxon>
        <taxon>Parargina</taxon>
        <taxon>Pararge</taxon>
    </lineage>
</organism>